<feature type="transmembrane region" description="Helical" evidence="1">
    <location>
        <begin position="91"/>
        <end position="111"/>
    </location>
</feature>
<evidence type="ECO:0000256" key="1">
    <source>
        <dbReference type="SAM" id="Phobius"/>
    </source>
</evidence>
<feature type="transmembrane region" description="Helical" evidence="1">
    <location>
        <begin position="12"/>
        <end position="32"/>
    </location>
</feature>
<dbReference type="AlphaFoldDB" id="A0A7X2D2U9"/>
<evidence type="ECO:0000313" key="2">
    <source>
        <dbReference type="EMBL" id="MQW40465.1"/>
    </source>
</evidence>
<keyword evidence="1" id="KW-1133">Transmembrane helix</keyword>
<proteinExistence type="predicted"/>
<keyword evidence="1" id="KW-0472">Membrane</keyword>
<gene>
    <name evidence="2" type="ORF">GHI93_11100</name>
</gene>
<dbReference type="EMBL" id="WITJ01000020">
    <property type="protein sequence ID" value="MQW40465.1"/>
    <property type="molecule type" value="Genomic_DNA"/>
</dbReference>
<name>A0A7X2D2U9_9LACT</name>
<evidence type="ECO:0008006" key="4">
    <source>
        <dbReference type="Google" id="ProtNLM"/>
    </source>
</evidence>
<reference evidence="2 3" key="1">
    <citation type="submission" date="2019-10" db="EMBL/GenBank/DDBJ databases">
        <authorList>
            <person name="Dong K."/>
        </authorList>
    </citation>
    <scope>NUCLEOTIDE SEQUENCE [LARGE SCALE GENOMIC DNA]</scope>
    <source>
        <strain evidence="2 3">DSM 28960</strain>
    </source>
</reference>
<accession>A0A7X2D2U9</accession>
<keyword evidence="1" id="KW-0812">Transmembrane</keyword>
<dbReference type="RefSeq" id="WP_153497095.1">
    <property type="nucleotide sequence ID" value="NZ_CBCRWP010000023.1"/>
</dbReference>
<evidence type="ECO:0000313" key="3">
    <source>
        <dbReference type="Proteomes" id="UP000439550"/>
    </source>
</evidence>
<sequence>MRIMINHLLLPMGRGITLGSFVLIILILLHISSWHLKTALAVLFFSALQGVISHLLKEKIENFWIRIITESIISYLMAMTFFLLAQLHTTILRISWTWVILFLLISGLFYLSNHYKVHYFNKKIEKSVLK</sequence>
<keyword evidence="3" id="KW-1185">Reference proteome</keyword>
<feature type="transmembrane region" description="Helical" evidence="1">
    <location>
        <begin position="38"/>
        <end position="56"/>
    </location>
</feature>
<organism evidence="2 3">
    <name type="scientific">Lactococcus hircilactis</name>
    <dbReference type="NCBI Taxonomy" id="1494462"/>
    <lineage>
        <taxon>Bacteria</taxon>
        <taxon>Bacillati</taxon>
        <taxon>Bacillota</taxon>
        <taxon>Bacilli</taxon>
        <taxon>Lactobacillales</taxon>
        <taxon>Streptococcaceae</taxon>
        <taxon>Lactococcus</taxon>
    </lineage>
</organism>
<feature type="transmembrane region" description="Helical" evidence="1">
    <location>
        <begin position="63"/>
        <end position="85"/>
    </location>
</feature>
<comment type="caution">
    <text evidence="2">The sequence shown here is derived from an EMBL/GenBank/DDBJ whole genome shotgun (WGS) entry which is preliminary data.</text>
</comment>
<dbReference type="Proteomes" id="UP000439550">
    <property type="component" value="Unassembled WGS sequence"/>
</dbReference>
<protein>
    <recommendedName>
        <fullName evidence="4">DUF3021 domain-containing protein</fullName>
    </recommendedName>
</protein>